<evidence type="ECO:0000256" key="1">
    <source>
        <dbReference type="ARBA" id="ARBA00022679"/>
    </source>
</evidence>
<dbReference type="KEGG" id="gms:SOIL9_72510"/>
<dbReference type="InterPro" id="IPR050832">
    <property type="entry name" value="Bact_Acetyltransf"/>
</dbReference>
<keyword evidence="1" id="KW-0808">Transferase</keyword>
<dbReference type="AlphaFoldDB" id="A0A6P2DM89"/>
<dbReference type="SUPFAM" id="SSF55729">
    <property type="entry name" value="Acyl-CoA N-acyltransferases (Nat)"/>
    <property type="match status" value="2"/>
</dbReference>
<dbReference type="PANTHER" id="PTHR43877">
    <property type="entry name" value="AMINOALKYLPHOSPHONATE N-ACETYLTRANSFERASE-RELATED-RELATED"/>
    <property type="match status" value="1"/>
</dbReference>
<dbReference type="RefSeq" id="WP_162672967.1">
    <property type="nucleotide sequence ID" value="NZ_LR593886.1"/>
</dbReference>
<reference evidence="4 5" key="1">
    <citation type="submission" date="2019-05" db="EMBL/GenBank/DDBJ databases">
        <authorList>
            <consortium name="Science for Life Laboratories"/>
        </authorList>
    </citation>
    <scope>NUCLEOTIDE SEQUENCE [LARGE SCALE GENOMIC DNA]</scope>
    <source>
        <strain evidence="4">Soil9</strain>
    </source>
</reference>
<evidence type="ECO:0000256" key="2">
    <source>
        <dbReference type="ARBA" id="ARBA00023315"/>
    </source>
</evidence>
<feature type="domain" description="N-acetyltransferase" evidence="3">
    <location>
        <begin position="165"/>
        <end position="294"/>
    </location>
</feature>
<dbReference type="Pfam" id="PF13508">
    <property type="entry name" value="Acetyltransf_7"/>
    <property type="match status" value="1"/>
</dbReference>
<name>A0A6P2DM89_9BACT</name>
<gene>
    <name evidence="4" type="ORF">SOIL9_72510</name>
</gene>
<sequence length="294" mass="32107">MSRFDVSPAAPHELLPACRILFARTPGAERDRAAEHCHDRLLSDGEASTIFVARENGRLRAAALVQTLPGALGIALPPRGQSRQLEDAVTVAACAWLRARGVKVCQAFAMADERDEMAPLERNGFKHTTQLVFLKHTGTRTKSPAQPSSRLTFAFRAPPLVGDMRGTLLATHLDSLDCPELNRPRTADEIAEGFTEALHSEWYLATRGNEHVGLAIVEPGAEGAIELTYLGIEPGLRGRGFGSELLNFIVTSVGYSGPLNVSVDARNLPAMRLYARHGFVEYDRREVWLASWGA</sequence>
<accession>A0A6P2DM89</accession>
<dbReference type="InterPro" id="IPR016181">
    <property type="entry name" value="Acyl_CoA_acyltransferase"/>
</dbReference>
<evidence type="ECO:0000313" key="5">
    <source>
        <dbReference type="Proteomes" id="UP000464178"/>
    </source>
</evidence>
<proteinExistence type="predicted"/>
<protein>
    <recommendedName>
        <fullName evidence="3">N-acetyltransferase domain-containing protein</fullName>
    </recommendedName>
</protein>
<dbReference type="GO" id="GO:0016747">
    <property type="term" value="F:acyltransferase activity, transferring groups other than amino-acyl groups"/>
    <property type="evidence" value="ECO:0007669"/>
    <property type="project" value="InterPro"/>
</dbReference>
<dbReference type="PROSITE" id="PS51186">
    <property type="entry name" value="GNAT"/>
    <property type="match status" value="1"/>
</dbReference>
<dbReference type="Proteomes" id="UP000464178">
    <property type="component" value="Chromosome"/>
</dbReference>
<keyword evidence="5" id="KW-1185">Reference proteome</keyword>
<keyword evidence="2" id="KW-0012">Acyltransferase</keyword>
<dbReference type="Gene3D" id="3.40.630.30">
    <property type="match status" value="2"/>
</dbReference>
<evidence type="ECO:0000259" key="3">
    <source>
        <dbReference type="PROSITE" id="PS51186"/>
    </source>
</evidence>
<dbReference type="EMBL" id="LR593886">
    <property type="protein sequence ID" value="VTS03235.1"/>
    <property type="molecule type" value="Genomic_DNA"/>
</dbReference>
<dbReference type="CDD" id="cd04301">
    <property type="entry name" value="NAT_SF"/>
    <property type="match status" value="1"/>
</dbReference>
<organism evidence="4 5">
    <name type="scientific">Gemmata massiliana</name>
    <dbReference type="NCBI Taxonomy" id="1210884"/>
    <lineage>
        <taxon>Bacteria</taxon>
        <taxon>Pseudomonadati</taxon>
        <taxon>Planctomycetota</taxon>
        <taxon>Planctomycetia</taxon>
        <taxon>Gemmatales</taxon>
        <taxon>Gemmataceae</taxon>
        <taxon>Gemmata</taxon>
    </lineage>
</organism>
<dbReference type="InterPro" id="IPR000182">
    <property type="entry name" value="GNAT_dom"/>
</dbReference>
<evidence type="ECO:0000313" key="4">
    <source>
        <dbReference type="EMBL" id="VTS03235.1"/>
    </source>
</evidence>